<keyword evidence="3" id="KW-1185">Reference proteome</keyword>
<evidence type="ECO:0000313" key="2">
    <source>
        <dbReference type="EMBL" id="KAK9096275.1"/>
    </source>
</evidence>
<dbReference type="EMBL" id="JBBNAE010000009">
    <property type="protein sequence ID" value="KAK9096275.1"/>
    <property type="molecule type" value="Genomic_DNA"/>
</dbReference>
<comment type="caution">
    <text evidence="2">The sequence shown here is derived from an EMBL/GenBank/DDBJ whole genome shotgun (WGS) entry which is preliminary data.</text>
</comment>
<feature type="region of interest" description="Disordered" evidence="1">
    <location>
        <begin position="65"/>
        <end position="135"/>
    </location>
</feature>
<feature type="compositionally biased region" description="Polar residues" evidence="1">
    <location>
        <begin position="109"/>
        <end position="135"/>
    </location>
</feature>
<sequence>MMQDFEFESEELEVVGDDGVREMIEDLYHGRIGNEFEDRAESSKGKGPYLGNHVARQGCRELTRGLHGSRPGVPKCIGNLGPSQLVSEPRFEEPRDEMAMADQKGPSDDSGTSSTRAVSIDEFQTLTQRVASQER</sequence>
<feature type="compositionally biased region" description="Basic and acidic residues" evidence="1">
    <location>
        <begin position="89"/>
        <end position="98"/>
    </location>
</feature>
<evidence type="ECO:0000256" key="1">
    <source>
        <dbReference type="SAM" id="MobiDB-lite"/>
    </source>
</evidence>
<name>A0AAP0EQ73_9MAGN</name>
<organism evidence="2 3">
    <name type="scientific">Stephania japonica</name>
    <dbReference type="NCBI Taxonomy" id="461633"/>
    <lineage>
        <taxon>Eukaryota</taxon>
        <taxon>Viridiplantae</taxon>
        <taxon>Streptophyta</taxon>
        <taxon>Embryophyta</taxon>
        <taxon>Tracheophyta</taxon>
        <taxon>Spermatophyta</taxon>
        <taxon>Magnoliopsida</taxon>
        <taxon>Ranunculales</taxon>
        <taxon>Menispermaceae</taxon>
        <taxon>Menispermoideae</taxon>
        <taxon>Cissampelideae</taxon>
        <taxon>Stephania</taxon>
    </lineage>
</organism>
<dbReference type="AlphaFoldDB" id="A0AAP0EQ73"/>
<gene>
    <name evidence="2" type="ORF">Sjap_021772</name>
</gene>
<accession>A0AAP0EQ73</accession>
<proteinExistence type="predicted"/>
<protein>
    <submittedName>
        <fullName evidence="2">Uncharacterized protein</fullName>
    </submittedName>
</protein>
<reference evidence="2 3" key="1">
    <citation type="submission" date="2024-01" db="EMBL/GenBank/DDBJ databases">
        <title>Genome assemblies of Stephania.</title>
        <authorList>
            <person name="Yang L."/>
        </authorList>
    </citation>
    <scope>NUCLEOTIDE SEQUENCE [LARGE SCALE GENOMIC DNA]</scope>
    <source>
        <strain evidence="2">QJT</strain>
        <tissue evidence="2">Leaf</tissue>
    </source>
</reference>
<evidence type="ECO:0000313" key="3">
    <source>
        <dbReference type="Proteomes" id="UP001417504"/>
    </source>
</evidence>
<dbReference type="Proteomes" id="UP001417504">
    <property type="component" value="Unassembled WGS sequence"/>
</dbReference>